<evidence type="ECO:0000313" key="2">
    <source>
        <dbReference type="EMBL" id="KAB7782068.1"/>
    </source>
</evidence>
<sequence>MCRGRSCPRPTLAADTLLDRKRPILTSIPGIGQRIAAVLITDLPKPGALDRKAAASLAGMASHPTQSGRYPGRHAIAGGRPCLLSAFYMAGMVAARTCPTFKEPYRATRAAGKPAKVVTGRRLVVLVNALVKDDKTFAEINLMA</sequence>
<dbReference type="Proteomes" id="UP000469949">
    <property type="component" value="Unassembled WGS sequence"/>
</dbReference>
<accession>A0A833MY54</accession>
<dbReference type="Pfam" id="PF02371">
    <property type="entry name" value="Transposase_20"/>
    <property type="match status" value="1"/>
</dbReference>
<proteinExistence type="predicted"/>
<dbReference type="InterPro" id="IPR047650">
    <property type="entry name" value="Transpos_IS110"/>
</dbReference>
<comment type="caution">
    <text evidence="2">The sequence shown here is derived from an EMBL/GenBank/DDBJ whole genome shotgun (WGS) entry which is preliminary data.</text>
</comment>
<name>A0A833MY54_9HYPH</name>
<feature type="domain" description="Transposase IS116/IS110/IS902 C-terminal" evidence="1">
    <location>
        <begin position="24"/>
        <end position="106"/>
    </location>
</feature>
<organism evidence="2 3">
    <name type="scientific">Methylorubrum populi</name>
    <dbReference type="NCBI Taxonomy" id="223967"/>
    <lineage>
        <taxon>Bacteria</taxon>
        <taxon>Pseudomonadati</taxon>
        <taxon>Pseudomonadota</taxon>
        <taxon>Alphaproteobacteria</taxon>
        <taxon>Hyphomicrobiales</taxon>
        <taxon>Methylobacteriaceae</taxon>
        <taxon>Methylorubrum</taxon>
    </lineage>
</organism>
<dbReference type="PANTHER" id="PTHR33055:SF13">
    <property type="entry name" value="TRANSPOSASE"/>
    <property type="match status" value="1"/>
</dbReference>
<dbReference type="PANTHER" id="PTHR33055">
    <property type="entry name" value="TRANSPOSASE FOR INSERTION SEQUENCE ELEMENT IS1111A"/>
    <property type="match status" value="1"/>
</dbReference>
<dbReference type="InterPro" id="IPR003346">
    <property type="entry name" value="Transposase_20"/>
</dbReference>
<dbReference type="GO" id="GO:0003677">
    <property type="term" value="F:DNA binding"/>
    <property type="evidence" value="ECO:0007669"/>
    <property type="project" value="InterPro"/>
</dbReference>
<evidence type="ECO:0000313" key="3">
    <source>
        <dbReference type="Proteomes" id="UP000469949"/>
    </source>
</evidence>
<dbReference type="GO" id="GO:0006313">
    <property type="term" value="P:DNA transposition"/>
    <property type="evidence" value="ECO:0007669"/>
    <property type="project" value="InterPro"/>
</dbReference>
<protein>
    <submittedName>
        <fullName evidence="2">Mobile element protein</fullName>
    </submittedName>
</protein>
<dbReference type="GO" id="GO:0004803">
    <property type="term" value="F:transposase activity"/>
    <property type="evidence" value="ECO:0007669"/>
    <property type="project" value="InterPro"/>
</dbReference>
<gene>
    <name evidence="2" type="ORF">F8B43_4823</name>
</gene>
<dbReference type="AlphaFoldDB" id="A0A833MY54"/>
<evidence type="ECO:0000259" key="1">
    <source>
        <dbReference type="Pfam" id="PF02371"/>
    </source>
</evidence>
<reference evidence="2 3" key="1">
    <citation type="submission" date="2019-10" db="EMBL/GenBank/DDBJ databases">
        <title>Draft Genome Sequence of the Caffeine Degrading Methylotroph Methylorubrum populi PINKEL.</title>
        <authorList>
            <person name="Dawson S.C."/>
            <person name="Zhang X."/>
            <person name="Wright M.E."/>
            <person name="Sharma G."/>
            <person name="Langner J.T."/>
            <person name="Ditty J.L."/>
            <person name="Subuyuj G.A."/>
        </authorList>
    </citation>
    <scope>NUCLEOTIDE SEQUENCE [LARGE SCALE GENOMIC DNA]</scope>
    <source>
        <strain evidence="2 3">Pinkel</strain>
    </source>
</reference>
<dbReference type="EMBL" id="WEKV01000020">
    <property type="protein sequence ID" value="KAB7782068.1"/>
    <property type="molecule type" value="Genomic_DNA"/>
</dbReference>